<dbReference type="GO" id="GO:0016491">
    <property type="term" value="F:oxidoreductase activity"/>
    <property type="evidence" value="ECO:0007669"/>
    <property type="project" value="UniProtKB-KW"/>
</dbReference>
<protein>
    <recommendedName>
        <fullName evidence="5">Ketoreductase (KR) domain-containing protein</fullName>
    </recommendedName>
</protein>
<dbReference type="InterPro" id="IPR002347">
    <property type="entry name" value="SDR_fam"/>
</dbReference>
<comment type="similarity">
    <text evidence="1">Belongs to the short-chain dehydrogenases/reductases (SDR) family.</text>
</comment>
<gene>
    <name evidence="3" type="ORF">ASPSYDRAFT_93935</name>
</gene>
<evidence type="ECO:0008006" key="5">
    <source>
        <dbReference type="Google" id="ProtNLM"/>
    </source>
</evidence>
<dbReference type="EMBL" id="KV878595">
    <property type="protein sequence ID" value="OJJ54174.1"/>
    <property type="molecule type" value="Genomic_DNA"/>
</dbReference>
<dbReference type="InterPro" id="IPR036291">
    <property type="entry name" value="NAD(P)-bd_dom_sf"/>
</dbReference>
<proteinExistence type="inferred from homology"/>
<dbReference type="AlphaFoldDB" id="A0A1L9T3Z5"/>
<dbReference type="GeneID" id="63768980"/>
<name>A0A1L9T3Z5_9EURO</name>
<accession>A0A1L9T3Z5</accession>
<dbReference type="STRING" id="1036612.A0A1L9T3Z5"/>
<dbReference type="PANTHER" id="PTHR43669">
    <property type="entry name" value="5-KETO-D-GLUCONATE 5-REDUCTASE"/>
    <property type="match status" value="1"/>
</dbReference>
<dbReference type="Gene3D" id="3.40.50.720">
    <property type="entry name" value="NAD(P)-binding Rossmann-like Domain"/>
    <property type="match status" value="1"/>
</dbReference>
<dbReference type="Pfam" id="PF00106">
    <property type="entry name" value="adh_short"/>
    <property type="match status" value="1"/>
</dbReference>
<keyword evidence="2" id="KW-0560">Oxidoreductase</keyword>
<evidence type="ECO:0000313" key="4">
    <source>
        <dbReference type="Proteomes" id="UP000184356"/>
    </source>
</evidence>
<evidence type="ECO:0000256" key="1">
    <source>
        <dbReference type="ARBA" id="ARBA00006484"/>
    </source>
</evidence>
<dbReference type="RefSeq" id="XP_040697980.1">
    <property type="nucleotide sequence ID" value="XM_040852907.1"/>
</dbReference>
<evidence type="ECO:0000256" key="2">
    <source>
        <dbReference type="ARBA" id="ARBA00023002"/>
    </source>
</evidence>
<reference evidence="4" key="1">
    <citation type="journal article" date="2017" name="Genome Biol.">
        <title>Comparative genomics reveals high biological diversity and specific adaptations in the industrially and medically important fungal genus Aspergillus.</title>
        <authorList>
            <person name="de Vries R.P."/>
            <person name="Riley R."/>
            <person name="Wiebenga A."/>
            <person name="Aguilar-Osorio G."/>
            <person name="Amillis S."/>
            <person name="Uchima C.A."/>
            <person name="Anderluh G."/>
            <person name="Asadollahi M."/>
            <person name="Askin M."/>
            <person name="Barry K."/>
            <person name="Battaglia E."/>
            <person name="Bayram O."/>
            <person name="Benocci T."/>
            <person name="Braus-Stromeyer S.A."/>
            <person name="Caldana C."/>
            <person name="Canovas D."/>
            <person name="Cerqueira G.C."/>
            <person name="Chen F."/>
            <person name="Chen W."/>
            <person name="Choi C."/>
            <person name="Clum A."/>
            <person name="Dos Santos R.A."/>
            <person name="Damasio A.R."/>
            <person name="Diallinas G."/>
            <person name="Emri T."/>
            <person name="Fekete E."/>
            <person name="Flipphi M."/>
            <person name="Freyberg S."/>
            <person name="Gallo A."/>
            <person name="Gournas C."/>
            <person name="Habgood R."/>
            <person name="Hainaut M."/>
            <person name="Harispe M.L."/>
            <person name="Henrissat B."/>
            <person name="Hilden K.S."/>
            <person name="Hope R."/>
            <person name="Hossain A."/>
            <person name="Karabika E."/>
            <person name="Karaffa L."/>
            <person name="Karanyi Z."/>
            <person name="Krasevec N."/>
            <person name="Kuo A."/>
            <person name="Kusch H."/>
            <person name="LaButti K."/>
            <person name="Lagendijk E.L."/>
            <person name="Lapidus A."/>
            <person name="Levasseur A."/>
            <person name="Lindquist E."/>
            <person name="Lipzen A."/>
            <person name="Logrieco A.F."/>
            <person name="MacCabe A."/>
            <person name="Maekelae M.R."/>
            <person name="Malavazi I."/>
            <person name="Melin P."/>
            <person name="Meyer V."/>
            <person name="Mielnichuk N."/>
            <person name="Miskei M."/>
            <person name="Molnar A.P."/>
            <person name="Mule G."/>
            <person name="Ngan C.Y."/>
            <person name="Orejas M."/>
            <person name="Orosz E."/>
            <person name="Ouedraogo J.P."/>
            <person name="Overkamp K.M."/>
            <person name="Park H.-S."/>
            <person name="Perrone G."/>
            <person name="Piumi F."/>
            <person name="Punt P.J."/>
            <person name="Ram A.F."/>
            <person name="Ramon A."/>
            <person name="Rauscher S."/>
            <person name="Record E."/>
            <person name="Riano-Pachon D.M."/>
            <person name="Robert V."/>
            <person name="Roehrig J."/>
            <person name="Ruller R."/>
            <person name="Salamov A."/>
            <person name="Salih N.S."/>
            <person name="Samson R.A."/>
            <person name="Sandor E."/>
            <person name="Sanguinetti M."/>
            <person name="Schuetze T."/>
            <person name="Sepcic K."/>
            <person name="Shelest E."/>
            <person name="Sherlock G."/>
            <person name="Sophianopoulou V."/>
            <person name="Squina F.M."/>
            <person name="Sun H."/>
            <person name="Susca A."/>
            <person name="Todd R.B."/>
            <person name="Tsang A."/>
            <person name="Unkles S.E."/>
            <person name="van de Wiele N."/>
            <person name="van Rossen-Uffink D."/>
            <person name="Oliveira J.V."/>
            <person name="Vesth T.C."/>
            <person name="Visser J."/>
            <person name="Yu J.-H."/>
            <person name="Zhou M."/>
            <person name="Andersen M.R."/>
            <person name="Archer D.B."/>
            <person name="Baker S.E."/>
            <person name="Benoit I."/>
            <person name="Brakhage A.A."/>
            <person name="Braus G.H."/>
            <person name="Fischer R."/>
            <person name="Frisvad J.C."/>
            <person name="Goldman G.H."/>
            <person name="Houbraken J."/>
            <person name="Oakley B."/>
            <person name="Pocsi I."/>
            <person name="Scazzocchio C."/>
            <person name="Seiboth B."/>
            <person name="vanKuyk P.A."/>
            <person name="Wortman J."/>
            <person name="Dyer P.S."/>
            <person name="Grigoriev I.V."/>
        </authorList>
    </citation>
    <scope>NUCLEOTIDE SEQUENCE [LARGE SCALE GENOMIC DNA]</scope>
    <source>
        <strain evidence="4">CBS 593.65</strain>
    </source>
</reference>
<evidence type="ECO:0000313" key="3">
    <source>
        <dbReference type="EMBL" id="OJJ54174.1"/>
    </source>
</evidence>
<dbReference type="SUPFAM" id="SSF51735">
    <property type="entry name" value="NAD(P)-binding Rossmann-fold domains"/>
    <property type="match status" value="1"/>
</dbReference>
<keyword evidence="4" id="KW-1185">Reference proteome</keyword>
<sequence length="245" mass="26978">MGHNKSRLLLLIGSGPGLGRSVALCFAQQYFNRVALIARTAEQLQKNRIAVEGAAAAVGRKVIVQTWQLDVCDIELLEAALKQINQFGNLECVYYNAARVGASPLFTTTTETIEADWRVTNLALYVTARWAMPILLDKTRTLSDWKPSFLVTSSHLPAEPIPELFSLSMAKAAQANMVKSLQKTYTCLGIHVALVVVGGVMSADVFLTPAIVAEQAWLLFAQKPEDWTTQVTIREDRSVDWADTI</sequence>
<dbReference type="OrthoDB" id="5336600at2759"/>
<organism evidence="3 4">
    <name type="scientific">Aspergillus sydowii CBS 593.65</name>
    <dbReference type="NCBI Taxonomy" id="1036612"/>
    <lineage>
        <taxon>Eukaryota</taxon>
        <taxon>Fungi</taxon>
        <taxon>Dikarya</taxon>
        <taxon>Ascomycota</taxon>
        <taxon>Pezizomycotina</taxon>
        <taxon>Eurotiomycetes</taxon>
        <taxon>Eurotiomycetidae</taxon>
        <taxon>Eurotiales</taxon>
        <taxon>Aspergillaceae</taxon>
        <taxon>Aspergillus</taxon>
        <taxon>Aspergillus subgen. Nidulantes</taxon>
    </lineage>
</organism>
<dbReference type="Proteomes" id="UP000184356">
    <property type="component" value="Unassembled WGS sequence"/>
</dbReference>
<dbReference type="VEuPathDB" id="FungiDB:ASPSYDRAFT_93935"/>
<dbReference type="PANTHER" id="PTHR43669:SF3">
    <property type="entry name" value="ALCOHOL DEHYDROGENASE, PUTATIVE (AFU_ORTHOLOGUE AFUA_3G03445)-RELATED"/>
    <property type="match status" value="1"/>
</dbReference>